<dbReference type="EMBL" id="FMSH01000170">
    <property type="protein sequence ID" value="SCU75762.1"/>
    <property type="molecule type" value="Genomic_DNA"/>
</dbReference>
<feature type="region of interest" description="Disordered" evidence="1">
    <location>
        <begin position="41"/>
        <end position="92"/>
    </location>
</feature>
<feature type="chain" id="PRO_5012972989" evidence="2">
    <location>
        <begin position="25"/>
        <end position="92"/>
    </location>
</feature>
<evidence type="ECO:0000256" key="1">
    <source>
        <dbReference type="SAM" id="MobiDB-lite"/>
    </source>
</evidence>
<evidence type="ECO:0000313" key="3">
    <source>
        <dbReference type="EMBL" id="SCU75762.1"/>
    </source>
</evidence>
<evidence type="ECO:0000256" key="2">
    <source>
        <dbReference type="SAM" id="SignalP"/>
    </source>
</evidence>
<reference evidence="3" key="1">
    <citation type="submission" date="2016-09" db="EMBL/GenBank/DDBJ databases">
        <authorList>
            <person name="Capua I."/>
            <person name="De Benedictis P."/>
            <person name="Joannis T."/>
            <person name="Lombin L.H."/>
            <person name="Cattoli G."/>
        </authorList>
    </citation>
    <scope>NUCLEOTIDE SEQUENCE</scope>
    <source>
        <strain evidence="3">B9</strain>
    </source>
</reference>
<dbReference type="AlphaFoldDB" id="A0A1K0IEK3"/>
<gene>
    <name evidence="3" type="ORF">CNECB9_2510009</name>
</gene>
<organism evidence="3">
    <name type="scientific">Cupriavidus necator</name>
    <name type="common">Alcaligenes eutrophus</name>
    <name type="synonym">Ralstonia eutropha</name>
    <dbReference type="NCBI Taxonomy" id="106590"/>
    <lineage>
        <taxon>Bacteria</taxon>
        <taxon>Pseudomonadati</taxon>
        <taxon>Pseudomonadota</taxon>
        <taxon>Betaproteobacteria</taxon>
        <taxon>Burkholderiales</taxon>
        <taxon>Burkholderiaceae</taxon>
        <taxon>Cupriavidus</taxon>
    </lineage>
</organism>
<feature type="compositionally biased region" description="Low complexity" evidence="1">
    <location>
        <begin position="66"/>
        <end position="83"/>
    </location>
</feature>
<dbReference type="RefSeq" id="WP_340524606.1">
    <property type="nucleotide sequence ID" value="NZ_FMSH01000170.1"/>
</dbReference>
<keyword evidence="2" id="KW-0732">Signal</keyword>
<accession>A0A1K0IEK3</accession>
<proteinExistence type="predicted"/>
<feature type="signal peptide" evidence="2">
    <location>
        <begin position="1"/>
        <end position="24"/>
    </location>
</feature>
<protein>
    <submittedName>
        <fullName evidence="3">Uncharacterized protein</fullName>
    </submittedName>
</protein>
<name>A0A1K0IEK3_CUPNE</name>
<sequence>MKKIHAYPLMAMAMLTTASGAAFAQHVVGGMGEEVRIGAFAGPTHRTDSNRGMPIGRRDNTAKPGRQAADPRSARPASARGPAPTLPGKHLP</sequence>